<evidence type="ECO:0000256" key="4">
    <source>
        <dbReference type="ARBA" id="ARBA00022692"/>
    </source>
</evidence>
<proteinExistence type="predicted"/>
<keyword evidence="2" id="KW-0813">Transport</keyword>
<evidence type="ECO:0000256" key="6">
    <source>
        <dbReference type="ARBA" id="ARBA00023065"/>
    </source>
</evidence>
<dbReference type="GO" id="GO:0005254">
    <property type="term" value="F:chloride channel activity"/>
    <property type="evidence" value="ECO:0007669"/>
    <property type="project" value="InterPro"/>
</dbReference>
<evidence type="ECO:0000313" key="10">
    <source>
        <dbReference type="Proteomes" id="UP000308199"/>
    </source>
</evidence>
<dbReference type="PANTHER" id="PTHR33281:SF19">
    <property type="entry name" value="VOLTAGE-DEPENDENT ANION CHANNEL-FORMING PROTEIN YNEE"/>
    <property type="match status" value="1"/>
</dbReference>
<keyword evidence="7 8" id="KW-0472">Membrane</keyword>
<dbReference type="Pfam" id="PF25539">
    <property type="entry name" value="Bestrophin_2"/>
    <property type="match status" value="2"/>
</dbReference>
<dbReference type="Proteomes" id="UP000308199">
    <property type="component" value="Unassembled WGS sequence"/>
</dbReference>
<comment type="caution">
    <text evidence="9">The sequence shown here is derived from an EMBL/GenBank/DDBJ whole genome shotgun (WGS) entry which is preliminary data.</text>
</comment>
<feature type="transmembrane region" description="Helical" evidence="8">
    <location>
        <begin position="29"/>
        <end position="47"/>
    </location>
</feature>
<gene>
    <name evidence="9" type="ORF">EW145_g3159</name>
</gene>
<comment type="subcellular location">
    <subcellularLocation>
        <location evidence="1">Cell membrane</location>
        <topology evidence="1">Multi-pass membrane protein</topology>
    </subcellularLocation>
</comment>
<evidence type="ECO:0000256" key="2">
    <source>
        <dbReference type="ARBA" id="ARBA00022448"/>
    </source>
</evidence>
<keyword evidence="4 8" id="KW-0812">Transmembrane</keyword>
<dbReference type="PANTHER" id="PTHR33281">
    <property type="entry name" value="UPF0187 PROTEIN YNEE"/>
    <property type="match status" value="1"/>
</dbReference>
<keyword evidence="5 8" id="KW-1133">Transmembrane helix</keyword>
<keyword evidence="10" id="KW-1185">Reference proteome</keyword>
<evidence type="ECO:0000256" key="1">
    <source>
        <dbReference type="ARBA" id="ARBA00004651"/>
    </source>
</evidence>
<dbReference type="OrthoDB" id="1368at2759"/>
<evidence type="ECO:0000256" key="7">
    <source>
        <dbReference type="ARBA" id="ARBA00023136"/>
    </source>
</evidence>
<dbReference type="EMBL" id="SGPK01000128">
    <property type="protein sequence ID" value="THH07752.1"/>
    <property type="molecule type" value="Genomic_DNA"/>
</dbReference>
<reference evidence="9 10" key="1">
    <citation type="submission" date="2019-02" db="EMBL/GenBank/DDBJ databases">
        <title>Genome sequencing of the rare red list fungi Phellinidium pouzarii.</title>
        <authorList>
            <person name="Buettner E."/>
            <person name="Kellner H."/>
        </authorList>
    </citation>
    <scope>NUCLEOTIDE SEQUENCE [LARGE SCALE GENOMIC DNA]</scope>
    <source>
        <strain evidence="9 10">DSM 108285</strain>
    </source>
</reference>
<evidence type="ECO:0000256" key="5">
    <source>
        <dbReference type="ARBA" id="ARBA00022989"/>
    </source>
</evidence>
<dbReference type="InterPro" id="IPR044669">
    <property type="entry name" value="YneE/VCCN1/2-like"/>
</dbReference>
<keyword evidence="6" id="KW-0406">Ion transport</keyword>
<protein>
    <submittedName>
        <fullName evidence="9">Uncharacterized protein</fullName>
    </submittedName>
</protein>
<dbReference type="AlphaFoldDB" id="A0A4S4L820"/>
<sequence length="509" mass="57722">MVTKQHAFVKMLTKKIQATVLNDIWPETMFFTLIAVMLGLVVSFRTSSAYDKFSEGRKLWTSINLVSRNLAHVIWVHILNERKVKKWPNDEHAINTPADGRSALMLKTVIEKKSMINLVQAFSVAVKHALRGEAGIFYEDLYPLVCFLPKYISEPPMIDHKADVLPLWQANVLDIPVEDGGLANLGSASGQTISRTMSSPGDEKEKDIAAERVAGGDLVKELANVKHHRNRRDQEHILPVVACDRPLKPARNPPKTTLYDYIPIFLIFKPFIWLVRYLYRKIRSDKYGGLRPGHDHARDTLGRKRKAAVVESSVPLEITLFLSSYLAWLMQNDYINATFASTFSSAIISLQDAMANLDRIRGTPIPFAYQAHLRISMWLYLFFLPFEIYSSFGYLTIPATAFGSFLLLGFMEIGQEIEDPFGYDSNDLNLDEFCAVIQRELAEITAHAPPDPRSFLFESRNHPFAPADVRSAKEMIENVEHEYHGPETGLLSIRRTLLGSYRATALHRV</sequence>
<feature type="transmembrane region" description="Helical" evidence="8">
    <location>
        <begin position="261"/>
        <end position="279"/>
    </location>
</feature>
<evidence type="ECO:0000313" key="9">
    <source>
        <dbReference type="EMBL" id="THH07752.1"/>
    </source>
</evidence>
<evidence type="ECO:0000256" key="3">
    <source>
        <dbReference type="ARBA" id="ARBA00022475"/>
    </source>
</evidence>
<dbReference type="GO" id="GO:0005886">
    <property type="term" value="C:plasma membrane"/>
    <property type="evidence" value="ECO:0007669"/>
    <property type="project" value="UniProtKB-SubCell"/>
</dbReference>
<evidence type="ECO:0000256" key="8">
    <source>
        <dbReference type="SAM" id="Phobius"/>
    </source>
</evidence>
<keyword evidence="3" id="KW-1003">Cell membrane</keyword>
<organism evidence="9 10">
    <name type="scientific">Phellinidium pouzarii</name>
    <dbReference type="NCBI Taxonomy" id="167371"/>
    <lineage>
        <taxon>Eukaryota</taxon>
        <taxon>Fungi</taxon>
        <taxon>Dikarya</taxon>
        <taxon>Basidiomycota</taxon>
        <taxon>Agaricomycotina</taxon>
        <taxon>Agaricomycetes</taxon>
        <taxon>Hymenochaetales</taxon>
        <taxon>Hymenochaetaceae</taxon>
        <taxon>Phellinidium</taxon>
    </lineage>
</organism>
<accession>A0A4S4L820</accession>
<name>A0A4S4L820_9AGAM</name>